<evidence type="ECO:0000313" key="4">
    <source>
        <dbReference type="EMBL" id="MBI3540469.1"/>
    </source>
</evidence>
<gene>
    <name evidence="4" type="ORF">HY076_09375</name>
</gene>
<dbReference type="GO" id="GO:0016491">
    <property type="term" value="F:oxidoreductase activity"/>
    <property type="evidence" value="ECO:0007669"/>
    <property type="project" value="UniProtKB-KW"/>
</dbReference>
<proteinExistence type="predicted"/>
<keyword evidence="1" id="KW-0560">Oxidoreductase</keyword>
<dbReference type="PANTHER" id="PTHR43333">
    <property type="entry name" value="2-HACID_DH_C DOMAIN-CONTAINING PROTEIN"/>
    <property type="match status" value="1"/>
</dbReference>
<keyword evidence="2" id="KW-0520">NAD</keyword>
<comment type="caution">
    <text evidence="4">The sequence shown here is derived from an EMBL/GenBank/DDBJ whole genome shotgun (WGS) entry which is preliminary data.</text>
</comment>
<dbReference type="Proteomes" id="UP000807850">
    <property type="component" value="Unassembled WGS sequence"/>
</dbReference>
<evidence type="ECO:0000256" key="1">
    <source>
        <dbReference type="ARBA" id="ARBA00023002"/>
    </source>
</evidence>
<dbReference type="GO" id="GO:0051287">
    <property type="term" value="F:NAD binding"/>
    <property type="evidence" value="ECO:0007669"/>
    <property type="project" value="InterPro"/>
</dbReference>
<protein>
    <submittedName>
        <fullName evidence="4">D-2-hydroxyacid dehydrogenase</fullName>
    </submittedName>
</protein>
<dbReference type="SUPFAM" id="SSF51735">
    <property type="entry name" value="NAD(P)-binding Rossmann-fold domains"/>
    <property type="match status" value="1"/>
</dbReference>
<name>A0A9D6L9V9_UNCEI</name>
<evidence type="ECO:0000259" key="3">
    <source>
        <dbReference type="Pfam" id="PF02826"/>
    </source>
</evidence>
<dbReference type="Gene3D" id="3.40.50.720">
    <property type="entry name" value="NAD(P)-binding Rossmann-like Domain"/>
    <property type="match status" value="2"/>
</dbReference>
<dbReference type="Pfam" id="PF02826">
    <property type="entry name" value="2-Hacid_dh_C"/>
    <property type="match status" value="1"/>
</dbReference>
<dbReference type="PANTHER" id="PTHR43333:SF1">
    <property type="entry name" value="D-ISOMER SPECIFIC 2-HYDROXYACID DEHYDROGENASE NAD-BINDING DOMAIN-CONTAINING PROTEIN"/>
    <property type="match status" value="1"/>
</dbReference>
<accession>A0A9D6L9V9</accession>
<dbReference type="InterPro" id="IPR006140">
    <property type="entry name" value="D-isomer_DH_NAD-bd"/>
</dbReference>
<evidence type="ECO:0000313" key="5">
    <source>
        <dbReference type="Proteomes" id="UP000807850"/>
    </source>
</evidence>
<dbReference type="InterPro" id="IPR036291">
    <property type="entry name" value="NAD(P)-bd_dom_sf"/>
</dbReference>
<feature type="non-terminal residue" evidence="4">
    <location>
        <position position="1"/>
    </location>
</feature>
<dbReference type="AlphaFoldDB" id="A0A9D6L9V9"/>
<feature type="domain" description="D-isomer specific 2-hydroxyacid dehydrogenase NAD-binding" evidence="3">
    <location>
        <begin position="2"/>
        <end position="95"/>
    </location>
</feature>
<dbReference type="EMBL" id="JACQAY010000310">
    <property type="protein sequence ID" value="MBI3540469.1"/>
    <property type="molecule type" value="Genomic_DNA"/>
</dbReference>
<organism evidence="4 5">
    <name type="scientific">Eiseniibacteriota bacterium</name>
    <dbReference type="NCBI Taxonomy" id="2212470"/>
    <lineage>
        <taxon>Bacteria</taxon>
        <taxon>Candidatus Eiseniibacteriota</taxon>
    </lineage>
</organism>
<sequence length="132" mass="14175">RLGDLLEQSDWVVLVAASTDATRGLIGARELARMKPGAALINLARGALVDEPALIAALAQGRLGAAGLDVFDDEPLPESSPLWAMPNVIVTPHTSGLGPRFWERTCDLFAGNLRRYRAGEPLENVIDKRAGY</sequence>
<evidence type="ECO:0000256" key="2">
    <source>
        <dbReference type="ARBA" id="ARBA00023027"/>
    </source>
</evidence>
<reference evidence="4" key="1">
    <citation type="submission" date="2020-07" db="EMBL/GenBank/DDBJ databases">
        <title>Huge and variable diversity of episymbiotic CPR bacteria and DPANN archaea in groundwater ecosystems.</title>
        <authorList>
            <person name="He C.Y."/>
            <person name="Keren R."/>
            <person name="Whittaker M."/>
            <person name="Farag I.F."/>
            <person name="Doudna J."/>
            <person name="Cate J.H.D."/>
            <person name="Banfield J.F."/>
        </authorList>
    </citation>
    <scope>NUCLEOTIDE SEQUENCE</scope>
    <source>
        <strain evidence="4">NC_groundwater_928_Pr1_S-0.2um_72_17</strain>
    </source>
</reference>